<dbReference type="Proteomes" id="UP000799428">
    <property type="component" value="Unassembled WGS sequence"/>
</dbReference>
<evidence type="ECO:0000313" key="2">
    <source>
        <dbReference type="Proteomes" id="UP000799428"/>
    </source>
</evidence>
<reference evidence="1" key="1">
    <citation type="journal article" date="2020" name="Stud. Mycol.">
        <title>101 Dothideomycetes genomes: a test case for predicting lifestyles and emergence of pathogens.</title>
        <authorList>
            <person name="Haridas S."/>
            <person name="Albert R."/>
            <person name="Binder M."/>
            <person name="Bloem J."/>
            <person name="Labutti K."/>
            <person name="Salamov A."/>
            <person name="Andreopoulos B."/>
            <person name="Baker S."/>
            <person name="Barry K."/>
            <person name="Bills G."/>
            <person name="Bluhm B."/>
            <person name="Cannon C."/>
            <person name="Castanera R."/>
            <person name="Culley D."/>
            <person name="Daum C."/>
            <person name="Ezra D."/>
            <person name="Gonzalez J."/>
            <person name="Henrissat B."/>
            <person name="Kuo A."/>
            <person name="Liang C."/>
            <person name="Lipzen A."/>
            <person name="Lutzoni F."/>
            <person name="Magnuson J."/>
            <person name="Mondo S."/>
            <person name="Nolan M."/>
            <person name="Ohm R."/>
            <person name="Pangilinan J."/>
            <person name="Park H.-J."/>
            <person name="Ramirez L."/>
            <person name="Alfaro M."/>
            <person name="Sun H."/>
            <person name="Tritt A."/>
            <person name="Yoshinaga Y."/>
            <person name="Zwiers L.-H."/>
            <person name="Turgeon B."/>
            <person name="Goodwin S."/>
            <person name="Spatafora J."/>
            <person name="Crous P."/>
            <person name="Grigoriev I."/>
        </authorList>
    </citation>
    <scope>NUCLEOTIDE SEQUENCE</scope>
    <source>
        <strain evidence="1">CBS 279.74</strain>
    </source>
</reference>
<organism evidence="1 2">
    <name type="scientific">Pleomassaria siparia CBS 279.74</name>
    <dbReference type="NCBI Taxonomy" id="1314801"/>
    <lineage>
        <taxon>Eukaryota</taxon>
        <taxon>Fungi</taxon>
        <taxon>Dikarya</taxon>
        <taxon>Ascomycota</taxon>
        <taxon>Pezizomycotina</taxon>
        <taxon>Dothideomycetes</taxon>
        <taxon>Pleosporomycetidae</taxon>
        <taxon>Pleosporales</taxon>
        <taxon>Pleomassariaceae</taxon>
        <taxon>Pleomassaria</taxon>
    </lineage>
</organism>
<dbReference type="OrthoDB" id="10445479at2759"/>
<name>A0A6G1JVT4_9PLEO</name>
<sequence>MQISLQLQANNNFISMMRLITIFTTLLLTAITTTTALPVSDSAANQLSTTLVPRGSTCGNVYIGYNTPVWEDQNLDSSNQCRQFSMSIFLYSVDSNCHCRFYSKPNCTSKVVDVYGPVPAQYMSQPTVSRWYVCGRV</sequence>
<dbReference type="AlphaFoldDB" id="A0A6G1JVT4"/>
<keyword evidence="2" id="KW-1185">Reference proteome</keyword>
<evidence type="ECO:0000313" key="1">
    <source>
        <dbReference type="EMBL" id="KAF2704443.1"/>
    </source>
</evidence>
<accession>A0A6G1JVT4</accession>
<gene>
    <name evidence="1" type="ORF">K504DRAFT_116151</name>
</gene>
<dbReference type="EMBL" id="MU005782">
    <property type="protein sequence ID" value="KAF2704443.1"/>
    <property type="molecule type" value="Genomic_DNA"/>
</dbReference>
<protein>
    <submittedName>
        <fullName evidence="1">Uncharacterized protein</fullName>
    </submittedName>
</protein>
<proteinExistence type="predicted"/>